<name>A0ABV2GUJ7_9HYPH</name>
<gene>
    <name evidence="1" type="ORF">ABID19_005033</name>
</gene>
<sequence>MRASAPNDIVAFGANYGEAITIAAAINTAS</sequence>
<reference evidence="1 2" key="1">
    <citation type="submission" date="2024-06" db="EMBL/GenBank/DDBJ databases">
        <title>Genomic Encyclopedia of Type Strains, Phase IV (KMG-IV): sequencing the most valuable type-strain genomes for metagenomic binning, comparative biology and taxonomic classification.</title>
        <authorList>
            <person name="Goeker M."/>
        </authorList>
    </citation>
    <scope>NUCLEOTIDE SEQUENCE [LARGE SCALE GENOMIC DNA]</scope>
    <source>
        <strain evidence="1 2">DSM 100022</strain>
    </source>
</reference>
<protein>
    <submittedName>
        <fullName evidence="1">Uncharacterized protein</fullName>
    </submittedName>
</protein>
<dbReference type="EMBL" id="JBEPMC010000010">
    <property type="protein sequence ID" value="MET3581975.1"/>
    <property type="molecule type" value="Genomic_DNA"/>
</dbReference>
<dbReference type="Proteomes" id="UP001549204">
    <property type="component" value="Unassembled WGS sequence"/>
</dbReference>
<evidence type="ECO:0000313" key="2">
    <source>
        <dbReference type="Proteomes" id="UP001549204"/>
    </source>
</evidence>
<accession>A0ABV2GUJ7</accession>
<comment type="caution">
    <text evidence="1">The sequence shown here is derived from an EMBL/GenBank/DDBJ whole genome shotgun (WGS) entry which is preliminary data.</text>
</comment>
<organism evidence="1 2">
    <name type="scientific">Mesorhizobium robiniae</name>
    <dbReference type="NCBI Taxonomy" id="559315"/>
    <lineage>
        <taxon>Bacteria</taxon>
        <taxon>Pseudomonadati</taxon>
        <taxon>Pseudomonadota</taxon>
        <taxon>Alphaproteobacteria</taxon>
        <taxon>Hyphomicrobiales</taxon>
        <taxon>Phyllobacteriaceae</taxon>
        <taxon>Mesorhizobium</taxon>
    </lineage>
</organism>
<evidence type="ECO:0000313" key="1">
    <source>
        <dbReference type="EMBL" id="MET3581975.1"/>
    </source>
</evidence>
<proteinExistence type="predicted"/>
<keyword evidence="2" id="KW-1185">Reference proteome</keyword>